<keyword evidence="4 9" id="KW-0418">Kinase</keyword>
<feature type="domain" description="Four-carbon acid sugar kinase nucleotide binding" evidence="8">
    <location>
        <begin position="282"/>
        <end position="353"/>
    </location>
</feature>
<dbReference type="GO" id="GO:0016301">
    <property type="term" value="F:kinase activity"/>
    <property type="evidence" value="ECO:0007669"/>
    <property type="project" value="UniProtKB-KW"/>
</dbReference>
<evidence type="ECO:0000313" key="9">
    <source>
        <dbReference type="EMBL" id="TPG59574.1"/>
    </source>
</evidence>
<dbReference type="Pfam" id="PF17042">
    <property type="entry name" value="NBD_C"/>
    <property type="match status" value="1"/>
</dbReference>
<name>A0A502GCJ4_9PROT</name>
<sequence length="361" mass="35962">MAQLGCLAESLAVALEVGAALSAEGMDTALVLGTPSAPLPEAEAVVIVAPGDGIAACDALLAAGARQVLQAIAADFEPLATGRLADALLRRLQASFAPLAPSDPARGRSVYLGHLFLGASPAGGEANLPRRLSAGTEEPAGLIPFRVVEAGAGAIRAEMSRLAEWGRRYAVVDAITGEHLDALGEAARAQPLLIGGAGLAAAAARQLPRGGAIVSPPCGPGAVLSASPARETLSQAGLARLYAPTFDLRDAEGAAAALEWAAPRLSDDTPVVIAALPPAMPALGALAQGLVARGVTRLLVAGEEACEAVVAALGPPVLRMGAEADPGIAWCAAEGGALHLLLKPGTAGARDLLLRAFAPPA</sequence>
<dbReference type="InterPro" id="IPR042213">
    <property type="entry name" value="NBD_C_sf"/>
</dbReference>
<evidence type="ECO:0000256" key="5">
    <source>
        <dbReference type="ARBA" id="ARBA00022840"/>
    </source>
</evidence>
<comment type="similarity">
    <text evidence="1">Belongs to the four-carbon acid sugar kinase family.</text>
</comment>
<dbReference type="InterPro" id="IPR031475">
    <property type="entry name" value="NBD_C"/>
</dbReference>
<comment type="caution">
    <text evidence="9">The sequence shown here is derived from an EMBL/GenBank/DDBJ whole genome shotgun (WGS) entry which is preliminary data.</text>
</comment>
<dbReference type="InterPro" id="IPR010737">
    <property type="entry name" value="4-carb_acid_sugar_kinase_N"/>
</dbReference>
<dbReference type="Gene3D" id="3.40.980.20">
    <property type="entry name" value="Four-carbon acid sugar kinase, nucleotide binding domain"/>
    <property type="match status" value="1"/>
</dbReference>
<evidence type="ECO:0000256" key="6">
    <source>
        <dbReference type="ARBA" id="ARBA00023277"/>
    </source>
</evidence>
<dbReference type="GO" id="GO:0005524">
    <property type="term" value="F:ATP binding"/>
    <property type="evidence" value="ECO:0007669"/>
    <property type="project" value="UniProtKB-KW"/>
</dbReference>
<evidence type="ECO:0000256" key="1">
    <source>
        <dbReference type="ARBA" id="ARBA00005715"/>
    </source>
</evidence>
<dbReference type="Pfam" id="PF07005">
    <property type="entry name" value="SBD_N"/>
    <property type="match status" value="1"/>
</dbReference>
<dbReference type="RefSeq" id="WP_140881668.1">
    <property type="nucleotide sequence ID" value="NZ_RCZP01000003.1"/>
</dbReference>
<dbReference type="SUPFAM" id="SSF142764">
    <property type="entry name" value="YgbK-like"/>
    <property type="match status" value="1"/>
</dbReference>
<accession>A0A502GCJ4</accession>
<evidence type="ECO:0000313" key="10">
    <source>
        <dbReference type="Proteomes" id="UP000317078"/>
    </source>
</evidence>
<evidence type="ECO:0000256" key="3">
    <source>
        <dbReference type="ARBA" id="ARBA00022741"/>
    </source>
</evidence>
<keyword evidence="5" id="KW-0067">ATP-binding</keyword>
<keyword evidence="6" id="KW-0119">Carbohydrate metabolism</keyword>
<protein>
    <submittedName>
        <fullName evidence="9">Four-carbon acid sugar kinase family protein</fullName>
    </submittedName>
</protein>
<evidence type="ECO:0000256" key="2">
    <source>
        <dbReference type="ARBA" id="ARBA00022679"/>
    </source>
</evidence>
<evidence type="ECO:0000259" key="7">
    <source>
        <dbReference type="Pfam" id="PF07005"/>
    </source>
</evidence>
<organism evidence="9 10">
    <name type="scientific">Muricoccus nepalensis</name>
    <dbReference type="NCBI Taxonomy" id="1854500"/>
    <lineage>
        <taxon>Bacteria</taxon>
        <taxon>Pseudomonadati</taxon>
        <taxon>Pseudomonadota</taxon>
        <taxon>Alphaproteobacteria</taxon>
        <taxon>Acetobacterales</taxon>
        <taxon>Roseomonadaceae</taxon>
        <taxon>Muricoccus</taxon>
    </lineage>
</organism>
<dbReference type="OrthoDB" id="7270680at2"/>
<dbReference type="AlphaFoldDB" id="A0A502GCJ4"/>
<feature type="domain" description="Four-carbon acid sugar kinase N-terminal" evidence="7">
    <location>
        <begin position="82"/>
        <end position="202"/>
    </location>
</feature>
<dbReference type="InterPro" id="IPR037051">
    <property type="entry name" value="4-carb_acid_sugar_kinase_N_sf"/>
</dbReference>
<dbReference type="Gene3D" id="3.40.50.10840">
    <property type="entry name" value="Putative sugar-binding, N-terminal domain"/>
    <property type="match status" value="1"/>
</dbReference>
<reference evidence="9 10" key="1">
    <citation type="journal article" date="2019" name="Environ. Microbiol.">
        <title>Species interactions and distinct microbial communities in high Arctic permafrost affected cryosols are associated with the CH4 and CO2 gas fluxes.</title>
        <authorList>
            <person name="Altshuler I."/>
            <person name="Hamel J."/>
            <person name="Turney S."/>
            <person name="Magnuson E."/>
            <person name="Levesque R."/>
            <person name="Greer C."/>
            <person name="Whyte L.G."/>
        </authorList>
    </citation>
    <scope>NUCLEOTIDE SEQUENCE [LARGE SCALE GENOMIC DNA]</scope>
    <source>
        <strain evidence="9 10">S9.3B</strain>
    </source>
</reference>
<evidence type="ECO:0000256" key="4">
    <source>
        <dbReference type="ARBA" id="ARBA00022777"/>
    </source>
</evidence>
<gene>
    <name evidence="9" type="ORF">EAH89_04855</name>
</gene>
<evidence type="ECO:0000259" key="8">
    <source>
        <dbReference type="Pfam" id="PF17042"/>
    </source>
</evidence>
<dbReference type="EMBL" id="RCZP01000003">
    <property type="protein sequence ID" value="TPG59574.1"/>
    <property type="molecule type" value="Genomic_DNA"/>
</dbReference>
<keyword evidence="2" id="KW-0808">Transferase</keyword>
<keyword evidence="10" id="KW-1185">Reference proteome</keyword>
<proteinExistence type="inferred from homology"/>
<dbReference type="Proteomes" id="UP000317078">
    <property type="component" value="Unassembled WGS sequence"/>
</dbReference>
<keyword evidence="3" id="KW-0547">Nucleotide-binding</keyword>